<dbReference type="SUPFAM" id="SSF46785">
    <property type="entry name" value="Winged helix' DNA-binding domain"/>
    <property type="match status" value="1"/>
</dbReference>
<dbReference type="GO" id="GO:0003677">
    <property type="term" value="F:DNA binding"/>
    <property type="evidence" value="ECO:0007669"/>
    <property type="project" value="UniProtKB-KW"/>
</dbReference>
<proteinExistence type="predicted"/>
<gene>
    <name evidence="5" type="ORF">DFR67_13613</name>
</gene>
<keyword evidence="2 5" id="KW-0238">DNA-binding</keyword>
<comment type="caution">
    <text evidence="5">The sequence shown here is derived from an EMBL/GenBank/DDBJ whole genome shotgun (WGS) entry which is preliminary data.</text>
</comment>
<dbReference type="InterPro" id="IPR023187">
    <property type="entry name" value="Tscrpt_reg_MarR-type_CS"/>
</dbReference>
<dbReference type="GO" id="GO:0006950">
    <property type="term" value="P:response to stress"/>
    <property type="evidence" value="ECO:0007669"/>
    <property type="project" value="TreeGrafter"/>
</dbReference>
<dbReference type="PROSITE" id="PS50995">
    <property type="entry name" value="HTH_MARR_2"/>
    <property type="match status" value="1"/>
</dbReference>
<dbReference type="GO" id="GO:0003700">
    <property type="term" value="F:DNA-binding transcription factor activity"/>
    <property type="evidence" value="ECO:0007669"/>
    <property type="project" value="InterPro"/>
</dbReference>
<dbReference type="Pfam" id="PF12802">
    <property type="entry name" value="MarR_2"/>
    <property type="match status" value="1"/>
</dbReference>
<evidence type="ECO:0000259" key="4">
    <source>
        <dbReference type="PROSITE" id="PS50995"/>
    </source>
</evidence>
<keyword evidence="6" id="KW-1185">Reference proteome</keyword>
<dbReference type="EMBL" id="QJSP01000036">
    <property type="protein sequence ID" value="PYE11169.1"/>
    <property type="molecule type" value="Genomic_DNA"/>
</dbReference>
<keyword evidence="1" id="KW-0805">Transcription regulation</keyword>
<dbReference type="SMART" id="SM00347">
    <property type="entry name" value="HTH_MARR"/>
    <property type="match status" value="1"/>
</dbReference>
<dbReference type="InterPro" id="IPR039422">
    <property type="entry name" value="MarR/SlyA-like"/>
</dbReference>
<dbReference type="Proteomes" id="UP000247591">
    <property type="component" value="Unassembled WGS sequence"/>
</dbReference>
<evidence type="ECO:0000313" key="5">
    <source>
        <dbReference type="EMBL" id="PYE11169.1"/>
    </source>
</evidence>
<accession>A0A318RDR4</accession>
<evidence type="ECO:0000256" key="1">
    <source>
        <dbReference type="ARBA" id="ARBA00023015"/>
    </source>
</evidence>
<reference evidence="5 6" key="1">
    <citation type="submission" date="2018-06" db="EMBL/GenBank/DDBJ databases">
        <title>Genomic Encyclopedia of Type Strains, Phase IV (KMG-IV): sequencing the most valuable type-strain genomes for metagenomic binning, comparative biology and taxonomic classification.</title>
        <authorList>
            <person name="Goeker M."/>
        </authorList>
    </citation>
    <scope>NUCLEOTIDE SEQUENCE [LARGE SCALE GENOMIC DNA]</scope>
    <source>
        <strain evidence="5 6">DSM 45521</strain>
    </source>
</reference>
<name>A0A318RDR4_WILLI</name>
<protein>
    <submittedName>
        <fullName evidence="5">DNA-binding MarR family transcriptional regulator</fullName>
    </submittedName>
</protein>
<dbReference type="InterPro" id="IPR000835">
    <property type="entry name" value="HTH_MarR-typ"/>
</dbReference>
<sequence>MRSASAVVGSDQYRGRGDVSSAVKITSDPSLLLLLAQCERALFAALRSTSDAEGVSPEQWRIVGALRDHEVLPMTELAQIAALPAASLTRNLDRLVSSGAVVRQIDPFDRRKVVALLTKPGAELAARLHLAEARLLAQLPQADTRAVRALAELLASTVSASIK</sequence>
<dbReference type="PANTHER" id="PTHR33164:SF64">
    <property type="entry name" value="TRANSCRIPTIONAL REGULATOR SLYA"/>
    <property type="match status" value="1"/>
</dbReference>
<dbReference type="PROSITE" id="PS01117">
    <property type="entry name" value="HTH_MARR_1"/>
    <property type="match status" value="1"/>
</dbReference>
<dbReference type="InterPro" id="IPR036388">
    <property type="entry name" value="WH-like_DNA-bd_sf"/>
</dbReference>
<organism evidence="5 6">
    <name type="scientific">Williamsia limnetica</name>
    <dbReference type="NCBI Taxonomy" id="882452"/>
    <lineage>
        <taxon>Bacteria</taxon>
        <taxon>Bacillati</taxon>
        <taxon>Actinomycetota</taxon>
        <taxon>Actinomycetes</taxon>
        <taxon>Mycobacteriales</taxon>
        <taxon>Nocardiaceae</taxon>
        <taxon>Williamsia</taxon>
    </lineage>
</organism>
<dbReference type="InterPro" id="IPR036390">
    <property type="entry name" value="WH_DNA-bd_sf"/>
</dbReference>
<keyword evidence="3" id="KW-0804">Transcription</keyword>
<dbReference type="Gene3D" id="1.10.10.10">
    <property type="entry name" value="Winged helix-like DNA-binding domain superfamily/Winged helix DNA-binding domain"/>
    <property type="match status" value="1"/>
</dbReference>
<evidence type="ECO:0000256" key="2">
    <source>
        <dbReference type="ARBA" id="ARBA00023125"/>
    </source>
</evidence>
<dbReference type="PANTHER" id="PTHR33164">
    <property type="entry name" value="TRANSCRIPTIONAL REGULATOR, MARR FAMILY"/>
    <property type="match status" value="1"/>
</dbReference>
<feature type="domain" description="HTH marR-type" evidence="4">
    <location>
        <begin position="28"/>
        <end position="156"/>
    </location>
</feature>
<evidence type="ECO:0000256" key="3">
    <source>
        <dbReference type="ARBA" id="ARBA00023163"/>
    </source>
</evidence>
<evidence type="ECO:0000313" key="6">
    <source>
        <dbReference type="Proteomes" id="UP000247591"/>
    </source>
</evidence>
<dbReference type="AlphaFoldDB" id="A0A318RDR4"/>